<gene>
    <name evidence="2" type="ORF">AVEN_257514_1</name>
</gene>
<evidence type="ECO:0000256" key="1">
    <source>
        <dbReference type="SAM" id="MobiDB-lite"/>
    </source>
</evidence>
<feature type="compositionally biased region" description="Acidic residues" evidence="1">
    <location>
        <begin position="89"/>
        <end position="124"/>
    </location>
</feature>
<proteinExistence type="predicted"/>
<protein>
    <submittedName>
        <fullName evidence="2">Uncharacterized protein</fullName>
    </submittedName>
</protein>
<organism evidence="2 3">
    <name type="scientific">Araneus ventricosus</name>
    <name type="common">Orbweaver spider</name>
    <name type="synonym">Epeira ventricosa</name>
    <dbReference type="NCBI Taxonomy" id="182803"/>
    <lineage>
        <taxon>Eukaryota</taxon>
        <taxon>Metazoa</taxon>
        <taxon>Ecdysozoa</taxon>
        <taxon>Arthropoda</taxon>
        <taxon>Chelicerata</taxon>
        <taxon>Arachnida</taxon>
        <taxon>Araneae</taxon>
        <taxon>Araneomorphae</taxon>
        <taxon>Entelegynae</taxon>
        <taxon>Araneoidea</taxon>
        <taxon>Araneidae</taxon>
        <taxon>Araneus</taxon>
    </lineage>
</organism>
<feature type="region of interest" description="Disordered" evidence="1">
    <location>
        <begin position="89"/>
        <end position="156"/>
    </location>
</feature>
<feature type="region of interest" description="Disordered" evidence="1">
    <location>
        <begin position="30"/>
        <end position="49"/>
    </location>
</feature>
<sequence length="193" mass="21730">MLLKSNTGPLKHTVLKHNFPFLLQFSSPDEQGTNEIETSSLTECPSPPPVEQIIPVLDTVFCVPGEEEHNLQSLQEEPEVVDEVEVEDEVEATVEPELEVEDEEDEDDDFEECNFQDTTEDLSDSSEQMSPLKEYTTPERRNGTRSCPGTPDTHHSADANLFYQYRERKGSLGSVYRGGVLPTIGSVLRLNMR</sequence>
<keyword evidence="3" id="KW-1185">Reference proteome</keyword>
<accession>A0A4Y2PET7</accession>
<comment type="caution">
    <text evidence="2">The sequence shown here is derived from an EMBL/GenBank/DDBJ whole genome shotgun (WGS) entry which is preliminary data.</text>
</comment>
<dbReference type="EMBL" id="BGPR01011154">
    <property type="protein sequence ID" value="GBN49874.1"/>
    <property type="molecule type" value="Genomic_DNA"/>
</dbReference>
<dbReference type="AlphaFoldDB" id="A0A4Y2PET7"/>
<dbReference type="OrthoDB" id="6430543at2759"/>
<name>A0A4Y2PET7_ARAVE</name>
<evidence type="ECO:0000313" key="3">
    <source>
        <dbReference type="Proteomes" id="UP000499080"/>
    </source>
</evidence>
<evidence type="ECO:0000313" key="2">
    <source>
        <dbReference type="EMBL" id="GBN49874.1"/>
    </source>
</evidence>
<feature type="compositionally biased region" description="Polar residues" evidence="1">
    <location>
        <begin position="30"/>
        <end position="43"/>
    </location>
</feature>
<dbReference type="Proteomes" id="UP000499080">
    <property type="component" value="Unassembled WGS sequence"/>
</dbReference>
<reference evidence="2 3" key="1">
    <citation type="journal article" date="2019" name="Sci. Rep.">
        <title>Orb-weaving spider Araneus ventricosus genome elucidates the spidroin gene catalogue.</title>
        <authorList>
            <person name="Kono N."/>
            <person name="Nakamura H."/>
            <person name="Ohtoshi R."/>
            <person name="Moran D.A.P."/>
            <person name="Shinohara A."/>
            <person name="Yoshida Y."/>
            <person name="Fujiwara M."/>
            <person name="Mori M."/>
            <person name="Tomita M."/>
            <person name="Arakawa K."/>
        </authorList>
    </citation>
    <scope>NUCLEOTIDE SEQUENCE [LARGE SCALE GENOMIC DNA]</scope>
</reference>